<dbReference type="RefSeq" id="WP_205121556.1">
    <property type="nucleotide sequence ID" value="NZ_JAFBCM010000001.1"/>
</dbReference>
<evidence type="ECO:0000313" key="2">
    <source>
        <dbReference type="EMBL" id="MFC3764796.1"/>
    </source>
</evidence>
<accession>A0ABV7YJI7</accession>
<comment type="caution">
    <text evidence="2">The sequence shown here is derived from an EMBL/GenBank/DDBJ whole genome shotgun (WGS) entry which is preliminary data.</text>
</comment>
<evidence type="ECO:0000259" key="1">
    <source>
        <dbReference type="Pfam" id="PF14065"/>
    </source>
</evidence>
<feature type="domain" description="Pvc16 N-terminal" evidence="1">
    <location>
        <begin position="4"/>
        <end position="175"/>
    </location>
</feature>
<dbReference type="InterPro" id="IPR025351">
    <property type="entry name" value="Pvc16_N"/>
</dbReference>
<evidence type="ECO:0000313" key="3">
    <source>
        <dbReference type="Proteomes" id="UP001595699"/>
    </source>
</evidence>
<dbReference type="EMBL" id="JBHRZH010000033">
    <property type="protein sequence ID" value="MFC3764796.1"/>
    <property type="molecule type" value="Genomic_DNA"/>
</dbReference>
<organism evidence="2 3">
    <name type="scientific">Tenggerimyces flavus</name>
    <dbReference type="NCBI Taxonomy" id="1708749"/>
    <lineage>
        <taxon>Bacteria</taxon>
        <taxon>Bacillati</taxon>
        <taxon>Actinomycetota</taxon>
        <taxon>Actinomycetes</taxon>
        <taxon>Propionibacteriales</taxon>
        <taxon>Nocardioidaceae</taxon>
        <taxon>Tenggerimyces</taxon>
    </lineage>
</organism>
<dbReference type="Pfam" id="PF14065">
    <property type="entry name" value="Pvc16_N"/>
    <property type="match status" value="1"/>
</dbReference>
<dbReference type="Proteomes" id="UP001595699">
    <property type="component" value="Unassembled WGS sequence"/>
</dbReference>
<proteinExistence type="predicted"/>
<protein>
    <submittedName>
        <fullName evidence="2">DUF4255 domain-containing protein</fullName>
    </submittedName>
</protein>
<name>A0ABV7YJI7_9ACTN</name>
<keyword evidence="3" id="KW-1185">Reference proteome</keyword>
<gene>
    <name evidence="2" type="ORF">ACFOUW_28425</name>
</gene>
<reference evidence="3" key="1">
    <citation type="journal article" date="2019" name="Int. J. Syst. Evol. Microbiol.">
        <title>The Global Catalogue of Microorganisms (GCM) 10K type strain sequencing project: providing services to taxonomists for standard genome sequencing and annotation.</title>
        <authorList>
            <consortium name="The Broad Institute Genomics Platform"/>
            <consortium name="The Broad Institute Genome Sequencing Center for Infectious Disease"/>
            <person name="Wu L."/>
            <person name="Ma J."/>
        </authorList>
    </citation>
    <scope>NUCLEOTIDE SEQUENCE [LARGE SCALE GENOMIC DNA]</scope>
    <source>
        <strain evidence="3">CGMCC 4.7241</strain>
    </source>
</reference>
<sequence length="226" mass="24870">MISDVDNALAGLLRREVLDSARVSVVFDPPTKEWAAKRNGPAVNLFLYDIREDTRRRASGAVQRFGENGRLESRHTPPRIFRLFYLVSAWTQRPEDEHRLLGALLESLLGHDVVPADLLPHSPSPVGLSVGLPPDEDRSFADVWSALGGELRPSIDVVLSLPLEAGRAIEVGPPVEAPLRLDMSATDGETNAERVGGDVEERREAAAGNGQRMQGITVMKRTRRKK</sequence>